<dbReference type="RefSeq" id="WP_175362557.1">
    <property type="nucleotide sequence ID" value="NZ_JABFMR010000008.1"/>
</dbReference>
<evidence type="ECO:0000313" key="1">
    <source>
        <dbReference type="EMBL" id="NUT87148.1"/>
    </source>
</evidence>
<dbReference type="EMBL" id="JABFMR010000008">
    <property type="protein sequence ID" value="NUT87148.1"/>
    <property type="molecule type" value="Genomic_DNA"/>
</dbReference>
<name>A0A7Y6DHE9_9PSED</name>
<accession>A0A7Y6DHE9</accession>
<dbReference type="Proteomes" id="UP000536720">
    <property type="component" value="Unassembled WGS sequence"/>
</dbReference>
<reference evidence="1 2" key="1">
    <citation type="journal article" date="2020" name="Front. Plant Sci.">
        <title>Isolation of Rhizosphere Bacteria That Improve Quality and Water Stress Tolerance in Greenhouse Ornamentals.</title>
        <authorList>
            <person name="Nordstedt N.P."/>
            <person name="Jones M.L."/>
        </authorList>
    </citation>
    <scope>NUCLEOTIDE SEQUENCE [LARGE SCALE GENOMIC DNA]</scope>
    <source>
        <strain evidence="1 2">C7D2</strain>
    </source>
</reference>
<protein>
    <submittedName>
        <fullName evidence="1">Uncharacterized protein</fullName>
    </submittedName>
</protein>
<gene>
    <name evidence="1" type="ORF">HNO91_11990</name>
</gene>
<proteinExistence type="predicted"/>
<organism evidence="1 2">
    <name type="scientific">Pseudomonas corrugata</name>
    <dbReference type="NCBI Taxonomy" id="47879"/>
    <lineage>
        <taxon>Bacteria</taxon>
        <taxon>Pseudomonadati</taxon>
        <taxon>Pseudomonadota</taxon>
        <taxon>Gammaproteobacteria</taxon>
        <taxon>Pseudomonadales</taxon>
        <taxon>Pseudomonadaceae</taxon>
        <taxon>Pseudomonas</taxon>
    </lineage>
</organism>
<dbReference type="AlphaFoldDB" id="A0A7Y6DHE9"/>
<comment type="caution">
    <text evidence="1">The sequence shown here is derived from an EMBL/GenBank/DDBJ whole genome shotgun (WGS) entry which is preliminary data.</text>
</comment>
<sequence length="79" mass="8858">MFDKTARITFEGQLEKARNLPANDLVGSESELCYAAGLVSYALFRGDIDHTTATLLHHRISAVRSNRVARLCRDHRMAV</sequence>
<evidence type="ECO:0000313" key="2">
    <source>
        <dbReference type="Proteomes" id="UP000536720"/>
    </source>
</evidence>